<keyword evidence="3 7" id="KW-0479">Metal-binding</keyword>
<evidence type="ECO:0000256" key="1">
    <source>
        <dbReference type="ARBA" id="ARBA00010617"/>
    </source>
</evidence>
<dbReference type="PANTHER" id="PTHR46696">
    <property type="entry name" value="P450, PUTATIVE (EUROFUNG)-RELATED"/>
    <property type="match status" value="1"/>
</dbReference>
<dbReference type="InterPro" id="IPR001128">
    <property type="entry name" value="Cyt_P450"/>
</dbReference>
<dbReference type="Gene3D" id="1.10.630.10">
    <property type="entry name" value="Cytochrome P450"/>
    <property type="match status" value="1"/>
</dbReference>
<dbReference type="EMBL" id="JACHDS010000001">
    <property type="protein sequence ID" value="MBB6172853.1"/>
    <property type="molecule type" value="Genomic_DNA"/>
</dbReference>
<evidence type="ECO:0000256" key="6">
    <source>
        <dbReference type="ARBA" id="ARBA00023033"/>
    </source>
</evidence>
<reference evidence="8 9" key="1">
    <citation type="submission" date="2020-08" db="EMBL/GenBank/DDBJ databases">
        <title>Sequencing the genomes of 1000 actinobacteria strains.</title>
        <authorList>
            <person name="Klenk H.-P."/>
        </authorList>
    </citation>
    <scope>NUCLEOTIDE SEQUENCE [LARGE SCALE GENOMIC DNA]</scope>
    <source>
        <strain evidence="8 9">DSM 46659</strain>
    </source>
</reference>
<name>A0A7W9YIM3_9ACTN</name>
<keyword evidence="4 7" id="KW-0560">Oxidoreductase</keyword>
<dbReference type="RefSeq" id="WP_184076085.1">
    <property type="nucleotide sequence ID" value="NZ_JACHDS010000001.1"/>
</dbReference>
<dbReference type="InterPro" id="IPR017972">
    <property type="entry name" value="Cyt_P450_CS"/>
</dbReference>
<dbReference type="Proteomes" id="UP000546642">
    <property type="component" value="Unassembled WGS sequence"/>
</dbReference>
<dbReference type="PANTHER" id="PTHR46696:SF1">
    <property type="entry name" value="CYTOCHROME P450 YJIB-RELATED"/>
    <property type="match status" value="1"/>
</dbReference>
<keyword evidence="5 7" id="KW-0408">Iron</keyword>
<sequence length="425" mass="47521">MTPRTPDIEPTTAAEPGTAHLMDPEFVREPYGAWARIREHGPVVPGYFVDGFPLWVVTRHEDARAVLSDPRFANDSASVPGVETNERTALMRHFGIPEDYIPYLAESVLDADGADHTRLRKLVSRAFTVRRVNELRPRVEEITEQLLDRLPGEAEDGVVDLIEHFAYPMPITVICEMVGVPDEDRPLWLKWSHDLVSTDTDAMGAAVVELVDHLKAMVERRRAAPRDDLIDALIRIQDEDGSRLGEAELVTMVLSLVVAGHETTAHLLGNGTAALLTHPDQLELLRRDESRAPAAVHELLRWCGPVLVTRPRFATEDVTVAGTLIRQGERVLVVLVSADRDPRRFDEPDRLDITRRPATRGEQHIAFGHGAHYCLGAALARQEGEVGFTRLLHRFPGLSLAVPEEELEWAPRPGMRRLARLPVRL</sequence>
<evidence type="ECO:0000256" key="2">
    <source>
        <dbReference type="ARBA" id="ARBA00022617"/>
    </source>
</evidence>
<evidence type="ECO:0000256" key="7">
    <source>
        <dbReference type="RuleBase" id="RU000461"/>
    </source>
</evidence>
<dbReference type="PROSITE" id="PS00086">
    <property type="entry name" value="CYTOCHROME_P450"/>
    <property type="match status" value="1"/>
</dbReference>
<dbReference type="SUPFAM" id="SSF48264">
    <property type="entry name" value="Cytochrome P450"/>
    <property type="match status" value="1"/>
</dbReference>
<keyword evidence="2 7" id="KW-0349">Heme</keyword>
<dbReference type="InterPro" id="IPR002397">
    <property type="entry name" value="Cyt_P450_B"/>
</dbReference>
<keyword evidence="6 7" id="KW-0503">Monooxygenase</keyword>
<dbReference type="GO" id="GO:0020037">
    <property type="term" value="F:heme binding"/>
    <property type="evidence" value="ECO:0007669"/>
    <property type="project" value="InterPro"/>
</dbReference>
<evidence type="ECO:0000256" key="5">
    <source>
        <dbReference type="ARBA" id="ARBA00023004"/>
    </source>
</evidence>
<dbReference type="InterPro" id="IPR036396">
    <property type="entry name" value="Cyt_P450_sf"/>
</dbReference>
<accession>A0A7W9YIM3</accession>
<gene>
    <name evidence="8" type="ORF">HNR23_002913</name>
</gene>
<comment type="similarity">
    <text evidence="1 7">Belongs to the cytochrome P450 family.</text>
</comment>
<protein>
    <recommendedName>
        <fullName evidence="10">Cytochrome P450</fullName>
    </recommendedName>
</protein>
<evidence type="ECO:0000256" key="3">
    <source>
        <dbReference type="ARBA" id="ARBA00022723"/>
    </source>
</evidence>
<evidence type="ECO:0000313" key="9">
    <source>
        <dbReference type="Proteomes" id="UP000546642"/>
    </source>
</evidence>
<dbReference type="Pfam" id="PF00067">
    <property type="entry name" value="p450"/>
    <property type="match status" value="1"/>
</dbReference>
<proteinExistence type="inferred from homology"/>
<keyword evidence="9" id="KW-1185">Reference proteome</keyword>
<dbReference type="PRINTS" id="PR00359">
    <property type="entry name" value="BP450"/>
</dbReference>
<evidence type="ECO:0008006" key="10">
    <source>
        <dbReference type="Google" id="ProtNLM"/>
    </source>
</evidence>
<dbReference type="FunFam" id="1.10.630.10:FF:000018">
    <property type="entry name" value="Cytochrome P450 monooxygenase"/>
    <property type="match status" value="1"/>
</dbReference>
<dbReference type="AlphaFoldDB" id="A0A7W9YIM3"/>
<dbReference type="GO" id="GO:0016705">
    <property type="term" value="F:oxidoreductase activity, acting on paired donors, with incorporation or reduction of molecular oxygen"/>
    <property type="evidence" value="ECO:0007669"/>
    <property type="project" value="InterPro"/>
</dbReference>
<evidence type="ECO:0000313" key="8">
    <source>
        <dbReference type="EMBL" id="MBB6172853.1"/>
    </source>
</evidence>
<evidence type="ECO:0000256" key="4">
    <source>
        <dbReference type="ARBA" id="ARBA00023002"/>
    </source>
</evidence>
<dbReference type="CDD" id="cd11029">
    <property type="entry name" value="CYP107-like"/>
    <property type="match status" value="1"/>
</dbReference>
<organism evidence="8 9">
    <name type="scientific">Nocardiopsis mwathae</name>
    <dbReference type="NCBI Taxonomy" id="1472723"/>
    <lineage>
        <taxon>Bacteria</taxon>
        <taxon>Bacillati</taxon>
        <taxon>Actinomycetota</taxon>
        <taxon>Actinomycetes</taxon>
        <taxon>Streptosporangiales</taxon>
        <taxon>Nocardiopsidaceae</taxon>
        <taxon>Nocardiopsis</taxon>
    </lineage>
</organism>
<comment type="caution">
    <text evidence="8">The sequence shown here is derived from an EMBL/GenBank/DDBJ whole genome shotgun (WGS) entry which is preliminary data.</text>
</comment>
<dbReference type="GO" id="GO:0005506">
    <property type="term" value="F:iron ion binding"/>
    <property type="evidence" value="ECO:0007669"/>
    <property type="project" value="InterPro"/>
</dbReference>
<dbReference type="GO" id="GO:0004497">
    <property type="term" value="F:monooxygenase activity"/>
    <property type="evidence" value="ECO:0007669"/>
    <property type="project" value="UniProtKB-KW"/>
</dbReference>